<dbReference type="FunFam" id="2.130.10.10:FF:000488">
    <property type="entry name" value="Leucine-rich repeat and WD repeat-containing protein 1"/>
    <property type="match status" value="1"/>
</dbReference>
<dbReference type="PROSITE" id="PS50082">
    <property type="entry name" value="WD_REPEATS_2"/>
    <property type="match status" value="1"/>
</dbReference>
<evidence type="ECO:0000256" key="3">
    <source>
        <dbReference type="ARBA" id="ARBA00004574"/>
    </source>
</evidence>
<evidence type="ECO:0000256" key="7">
    <source>
        <dbReference type="ARBA" id="ARBA00022454"/>
    </source>
</evidence>
<proteinExistence type="inferred from homology"/>
<dbReference type="SMART" id="SM00320">
    <property type="entry name" value="WD40"/>
    <property type="match status" value="5"/>
</dbReference>
<dbReference type="GO" id="GO:0003682">
    <property type="term" value="F:chromatin binding"/>
    <property type="evidence" value="ECO:0007669"/>
    <property type="project" value="TreeGrafter"/>
</dbReference>
<evidence type="ECO:0000256" key="6">
    <source>
        <dbReference type="ARBA" id="ARBA00015536"/>
    </source>
</evidence>
<dbReference type="GO" id="GO:0000781">
    <property type="term" value="C:chromosome, telomeric region"/>
    <property type="evidence" value="ECO:0007669"/>
    <property type="project" value="UniProtKB-SubCell"/>
</dbReference>
<evidence type="ECO:0000256" key="16">
    <source>
        <dbReference type="ARBA" id="ARBA00023212"/>
    </source>
</evidence>
<keyword evidence="24" id="KW-1185">Reference proteome</keyword>
<keyword evidence="10" id="KW-0433">Leucine-rich repeat</keyword>
<keyword evidence="18" id="KW-0137">Centromere</keyword>
<keyword evidence="11" id="KW-0235">DNA replication</keyword>
<dbReference type="InterPro" id="IPR052489">
    <property type="entry name" value="LRWD1"/>
</dbReference>
<dbReference type="GO" id="GO:0006325">
    <property type="term" value="P:chromatin organization"/>
    <property type="evidence" value="ECO:0007669"/>
    <property type="project" value="UniProtKB-KW"/>
</dbReference>
<evidence type="ECO:0000256" key="21">
    <source>
        <dbReference type="SAM" id="MobiDB-lite"/>
    </source>
</evidence>
<sequence>MFLLFQVDNRVPHPFPIHYIASNNLLLPCIVTQLPAMAKITEEVIIEKGTPKVKDLEQIKSLNLSRLGLKTKDLPVHLLSRCTNLEKLDLSGNMLQEMPVGLCLPSLRVLDCSNNDMEDITSLQSLTILEELNLENNIYLTINDQHKAIFLLPKLRIFSGKGIGPLANHIRHVTSGILKKRVVEIWEGSYGLPNPPTTESLAKVEKNFISDACFRVKYGPSSLSLYTKWRVEMIAKEHFHSLIQTKEKDNTQNIPTGIKDNGVCLQITLTPIKRMSTDVEADSQTGCTPKRARLSATTPTKASPRKSSRLQNTPQKADNPVTSPVRNAVRNLATPTKQQRTSLRESAKTTPQKRPTRTHSKTETNTPERTIKTQKTISAEPVCLQPLHVLQCHSKQDDPNDFETQIWACAFEPAADISDCGNWDSTVATCGGETVCFIDCETGNVLKKYKVPGEEFFSLAWSSLLMSVKGGVARSCSILAAAGKRGVVKLIHSRANLAFGEFRASRRATSILRFSPRQSSYLFTGGYDKKISLWDIGDIDQDYNFKVSQLLVLETSSTPLHLALPPSSADKHLITACDDGLLCFNIQLNTNTKKRTMQMEVTFPAYGKKDKTNNYRTIDGLCFLSDDVVASKSHMQGSIYLWSWSRTLASSSGKKKVSAEILAELQWSNTDIPYLSLNTCPSHGYLVCGDEKGRLWTYHVTDHMKANFKSGKTIPTTEVLEWPSPVRAGFGPVEGHSINSVAMNQNLRYLVALSDNNMVVVWKNVAS</sequence>
<dbReference type="InterPro" id="IPR056160">
    <property type="entry name" value="WD_LRWD1"/>
</dbReference>
<dbReference type="OrthoDB" id="7318948at2759"/>
<accession>A0A6P3VPE8</accession>
<organism evidence="24 25">
    <name type="scientific">Clupea harengus</name>
    <name type="common">Atlantic herring</name>
    <dbReference type="NCBI Taxonomy" id="7950"/>
    <lineage>
        <taxon>Eukaryota</taxon>
        <taxon>Metazoa</taxon>
        <taxon>Chordata</taxon>
        <taxon>Craniata</taxon>
        <taxon>Vertebrata</taxon>
        <taxon>Euteleostomi</taxon>
        <taxon>Actinopterygii</taxon>
        <taxon>Neopterygii</taxon>
        <taxon>Teleostei</taxon>
        <taxon>Clupei</taxon>
        <taxon>Clupeiformes</taxon>
        <taxon>Clupeoidei</taxon>
        <taxon>Clupeidae</taxon>
        <taxon>Clupea</taxon>
    </lineage>
</organism>
<dbReference type="InterPro" id="IPR015943">
    <property type="entry name" value="WD40/YVTN_repeat-like_dom_sf"/>
</dbReference>
<keyword evidence="13" id="KW-0995">Kinetochore</keyword>
<feature type="compositionally biased region" description="Polar residues" evidence="21">
    <location>
        <begin position="363"/>
        <end position="373"/>
    </location>
</feature>
<evidence type="ECO:0000256" key="9">
    <source>
        <dbReference type="ARBA" id="ARBA00022574"/>
    </source>
</evidence>
<dbReference type="InterPro" id="IPR036322">
    <property type="entry name" value="WD40_repeat_dom_sf"/>
</dbReference>
<evidence type="ECO:0000256" key="8">
    <source>
        <dbReference type="ARBA" id="ARBA00022490"/>
    </source>
</evidence>
<dbReference type="Proteomes" id="UP000515152">
    <property type="component" value="Chromosome 8"/>
</dbReference>
<evidence type="ECO:0000256" key="11">
    <source>
        <dbReference type="ARBA" id="ARBA00022705"/>
    </source>
</evidence>
<evidence type="ECO:0000256" key="19">
    <source>
        <dbReference type="ARBA" id="ARBA00033046"/>
    </source>
</evidence>
<dbReference type="AlphaFoldDB" id="A0A6P3VPE8"/>
<feature type="region of interest" description="Disordered" evidence="21">
    <location>
        <begin position="277"/>
        <end position="373"/>
    </location>
</feature>
<keyword evidence="17" id="KW-0539">Nucleus</keyword>
<dbReference type="GO" id="GO:0000776">
    <property type="term" value="C:kinetochore"/>
    <property type="evidence" value="ECO:0007669"/>
    <property type="project" value="UniProtKB-KW"/>
</dbReference>
<evidence type="ECO:0000256" key="20">
    <source>
        <dbReference type="PROSITE-ProRule" id="PRU00221"/>
    </source>
</evidence>
<dbReference type="GeneID" id="105895306"/>
<keyword evidence="8" id="KW-0963">Cytoplasm</keyword>
<dbReference type="Pfam" id="PF23215">
    <property type="entry name" value="WD_LRWD1"/>
    <property type="match status" value="1"/>
</dbReference>
<dbReference type="PROSITE" id="PS00678">
    <property type="entry name" value="WD_REPEATS_1"/>
    <property type="match status" value="1"/>
</dbReference>
<evidence type="ECO:0000256" key="14">
    <source>
        <dbReference type="ARBA" id="ARBA00022853"/>
    </source>
</evidence>
<keyword evidence="16" id="KW-0206">Cytoskeleton</keyword>
<evidence type="ECO:0000256" key="17">
    <source>
        <dbReference type="ARBA" id="ARBA00023242"/>
    </source>
</evidence>
<dbReference type="InterPro" id="IPR032675">
    <property type="entry name" value="LRR_dom_sf"/>
</dbReference>
<evidence type="ECO:0000256" key="5">
    <source>
        <dbReference type="ARBA" id="ARBA00007545"/>
    </source>
</evidence>
<protein>
    <recommendedName>
        <fullName evidence="6">Leucine-rich repeat and WD repeat-containing protein 1</fullName>
    </recommendedName>
    <alternativeName>
        <fullName evidence="19">Origin recognition complex-associated protein</fullName>
    </alternativeName>
</protein>
<dbReference type="InterPro" id="IPR001611">
    <property type="entry name" value="Leu-rich_rpt"/>
</dbReference>
<keyword evidence="14" id="KW-0156">Chromatin regulator</keyword>
<dbReference type="CTD" id="222229"/>
<dbReference type="Gene3D" id="2.130.10.10">
    <property type="entry name" value="YVTN repeat-like/Quinoprotein amine dehydrogenase"/>
    <property type="match status" value="1"/>
</dbReference>
<gene>
    <name evidence="25" type="primary">lrwd1</name>
</gene>
<dbReference type="GO" id="GO:0005664">
    <property type="term" value="C:nuclear origin of replication recognition complex"/>
    <property type="evidence" value="ECO:0007669"/>
    <property type="project" value="TreeGrafter"/>
</dbReference>
<evidence type="ECO:0000256" key="4">
    <source>
        <dbReference type="ARBA" id="ARBA00004629"/>
    </source>
</evidence>
<dbReference type="GO" id="GO:0071169">
    <property type="term" value="P:establishment of protein localization to chromatin"/>
    <property type="evidence" value="ECO:0007669"/>
    <property type="project" value="TreeGrafter"/>
</dbReference>
<dbReference type="PROSITE" id="PS51450">
    <property type="entry name" value="LRR"/>
    <property type="match status" value="2"/>
</dbReference>
<dbReference type="InterPro" id="IPR001680">
    <property type="entry name" value="WD40_rpt"/>
</dbReference>
<dbReference type="GO" id="GO:0005813">
    <property type="term" value="C:centrosome"/>
    <property type="evidence" value="ECO:0007669"/>
    <property type="project" value="UniProtKB-SubCell"/>
</dbReference>
<evidence type="ECO:0000256" key="13">
    <source>
        <dbReference type="ARBA" id="ARBA00022838"/>
    </source>
</evidence>
<keyword evidence="7" id="KW-0158">Chromosome</keyword>
<keyword evidence="12" id="KW-0677">Repeat</keyword>
<keyword evidence="9 20" id="KW-0853">WD repeat</keyword>
<feature type="repeat" description="WD" evidence="20">
    <location>
        <begin position="502"/>
        <end position="536"/>
    </location>
</feature>
<dbReference type="InterPro" id="IPR056363">
    <property type="entry name" value="LRR_LRWD1_dom"/>
</dbReference>
<dbReference type="InterPro" id="IPR019775">
    <property type="entry name" value="WD40_repeat_CS"/>
</dbReference>
<dbReference type="SUPFAM" id="SSF52058">
    <property type="entry name" value="L domain-like"/>
    <property type="match status" value="1"/>
</dbReference>
<evidence type="ECO:0000313" key="25">
    <source>
        <dbReference type="RefSeq" id="XP_012677381.2"/>
    </source>
</evidence>
<evidence type="ECO:0000259" key="23">
    <source>
        <dbReference type="Pfam" id="PF23215"/>
    </source>
</evidence>
<dbReference type="Gene3D" id="3.80.10.10">
    <property type="entry name" value="Ribonuclease Inhibitor"/>
    <property type="match status" value="1"/>
</dbReference>
<dbReference type="GO" id="GO:0006260">
    <property type="term" value="P:DNA replication"/>
    <property type="evidence" value="ECO:0007669"/>
    <property type="project" value="UniProtKB-KW"/>
</dbReference>
<name>A0A6P3VPE8_CLUHA</name>
<evidence type="ECO:0000259" key="22">
    <source>
        <dbReference type="Pfam" id="PF23211"/>
    </source>
</evidence>
<keyword evidence="15" id="KW-0779">Telomere</keyword>
<evidence type="ECO:0000256" key="15">
    <source>
        <dbReference type="ARBA" id="ARBA00022895"/>
    </source>
</evidence>
<comment type="similarity">
    <text evidence="5">Belongs to the LRWD1 family.</text>
</comment>
<reference evidence="25" key="1">
    <citation type="submission" date="2025-08" db="UniProtKB">
        <authorList>
            <consortium name="RefSeq"/>
        </authorList>
    </citation>
    <scope>IDENTIFICATION</scope>
</reference>
<evidence type="ECO:0000313" key="24">
    <source>
        <dbReference type="Proteomes" id="UP000515152"/>
    </source>
</evidence>
<evidence type="ECO:0000256" key="10">
    <source>
        <dbReference type="ARBA" id="ARBA00022614"/>
    </source>
</evidence>
<dbReference type="PANTHER" id="PTHR24370:SF10">
    <property type="entry name" value="LEUCINE-RICH REPEAT AND WD REPEAT-CONTAINING PROTEIN 1"/>
    <property type="match status" value="1"/>
</dbReference>
<evidence type="ECO:0000256" key="2">
    <source>
        <dbReference type="ARBA" id="ARBA00004300"/>
    </source>
</evidence>
<dbReference type="Pfam" id="PF23211">
    <property type="entry name" value="LRR_LRWD1"/>
    <property type="match status" value="1"/>
</dbReference>
<dbReference type="SUPFAM" id="SSF50978">
    <property type="entry name" value="WD40 repeat-like"/>
    <property type="match status" value="1"/>
</dbReference>
<dbReference type="PANTHER" id="PTHR24370">
    <property type="entry name" value="OPTICIN"/>
    <property type="match status" value="1"/>
</dbReference>
<dbReference type="KEGG" id="char:105895306"/>
<feature type="compositionally biased region" description="Polar residues" evidence="21">
    <location>
        <begin position="309"/>
        <end position="325"/>
    </location>
</feature>
<feature type="domain" description="Leucine-rich repeat and WD repeat-containing protein 1 LRR" evidence="22">
    <location>
        <begin position="44"/>
        <end position="234"/>
    </location>
</feature>
<evidence type="ECO:0000256" key="12">
    <source>
        <dbReference type="ARBA" id="ARBA00022737"/>
    </source>
</evidence>
<dbReference type="RefSeq" id="XP_012677381.2">
    <property type="nucleotide sequence ID" value="XM_012821927.3"/>
</dbReference>
<feature type="domain" description="Leucine-rich repeat and WD repeat-containing protein 1 WD" evidence="23">
    <location>
        <begin position="383"/>
        <end position="764"/>
    </location>
</feature>
<comment type="subcellular location">
    <subcellularLocation>
        <location evidence="4">Chromosome</location>
        <location evidence="4">Centromere</location>
        <location evidence="4">Kinetochore</location>
    </subcellularLocation>
    <subcellularLocation>
        <location evidence="3">Chromosome</location>
        <location evidence="3">Telomere</location>
    </subcellularLocation>
    <subcellularLocation>
        <location evidence="2">Cytoplasm</location>
        <location evidence="2">Cytoskeleton</location>
        <location evidence="2">Microtubule organizing center</location>
        <location evidence="2">Centrosome</location>
    </subcellularLocation>
    <subcellularLocation>
        <location evidence="1">Nucleus</location>
    </subcellularLocation>
</comment>
<evidence type="ECO:0000256" key="1">
    <source>
        <dbReference type="ARBA" id="ARBA00004123"/>
    </source>
</evidence>
<evidence type="ECO:0000256" key="18">
    <source>
        <dbReference type="ARBA" id="ARBA00023328"/>
    </source>
</evidence>